<dbReference type="SUPFAM" id="SSF143100">
    <property type="entry name" value="TTHA1013/TTHA0281-like"/>
    <property type="match status" value="1"/>
</dbReference>
<sequence length="79" mass="8967">MLQTYTARYTCLHGGYMGQLIDWPEVVTEGANLEECRAMLRDALREMVLAYQDLGREIPVGNALLEQLPVELELVRKTA</sequence>
<dbReference type="Proteomes" id="UP000232638">
    <property type="component" value="Chromosome"/>
</dbReference>
<dbReference type="AlphaFoldDB" id="A0A2K8U8V9"/>
<dbReference type="KEGG" id="tsy:THSYN_13345"/>
<evidence type="ECO:0008006" key="3">
    <source>
        <dbReference type="Google" id="ProtNLM"/>
    </source>
</evidence>
<dbReference type="OrthoDB" id="5772151at2"/>
<accession>A0A2K8U8V9</accession>
<evidence type="ECO:0000313" key="1">
    <source>
        <dbReference type="EMBL" id="AUB81849.1"/>
    </source>
</evidence>
<proteinExistence type="predicted"/>
<protein>
    <recommendedName>
        <fullName evidence="3">HicB family protein</fullName>
    </recommendedName>
</protein>
<dbReference type="Gene3D" id="3.30.160.250">
    <property type="match status" value="1"/>
</dbReference>
<name>A0A2K8U8V9_9GAMM</name>
<reference evidence="1 2" key="1">
    <citation type="submission" date="2017-03" db="EMBL/GenBank/DDBJ databases">
        <title>Complete genome sequence of Candidatus 'Thiodictyon syntrophicum' sp. nov. strain Cad16T, a photolithoautotroph purple sulfur bacterium isolated from an alpine meromictic lake.</title>
        <authorList>
            <person name="Luedin S.M."/>
            <person name="Pothier J.F."/>
            <person name="Danza F."/>
            <person name="Storelli N."/>
            <person name="Wittwer M."/>
            <person name="Tonolla M."/>
        </authorList>
    </citation>
    <scope>NUCLEOTIDE SEQUENCE [LARGE SCALE GENOMIC DNA]</scope>
    <source>
        <strain evidence="1 2">Cad16T</strain>
    </source>
</reference>
<keyword evidence="2" id="KW-1185">Reference proteome</keyword>
<dbReference type="InterPro" id="IPR049389">
    <property type="entry name" value="TTHA0281-like"/>
</dbReference>
<evidence type="ECO:0000313" key="2">
    <source>
        <dbReference type="Proteomes" id="UP000232638"/>
    </source>
</evidence>
<dbReference type="RefSeq" id="WP_100919603.1">
    <property type="nucleotide sequence ID" value="NZ_CP020370.1"/>
</dbReference>
<dbReference type="EMBL" id="CP020370">
    <property type="protein sequence ID" value="AUB81849.1"/>
    <property type="molecule type" value="Genomic_DNA"/>
</dbReference>
<dbReference type="InterPro" id="IPR035069">
    <property type="entry name" value="TTHA1013/TTHA0281-like"/>
</dbReference>
<gene>
    <name evidence="1" type="ORF">THSYN_13345</name>
</gene>
<organism evidence="1 2">
    <name type="scientific">Candidatus Thiodictyon syntrophicum</name>
    <dbReference type="NCBI Taxonomy" id="1166950"/>
    <lineage>
        <taxon>Bacteria</taxon>
        <taxon>Pseudomonadati</taxon>
        <taxon>Pseudomonadota</taxon>
        <taxon>Gammaproteobacteria</taxon>
        <taxon>Chromatiales</taxon>
        <taxon>Chromatiaceae</taxon>
        <taxon>Thiodictyon</taxon>
    </lineage>
</organism>
<dbReference type="Pfam" id="PF21748">
    <property type="entry name" value="UPF0150"/>
    <property type="match status" value="1"/>
</dbReference>